<accession>A0A3D9PW43</accession>
<evidence type="ECO:0000256" key="6">
    <source>
        <dbReference type="ARBA" id="ARBA00052546"/>
    </source>
</evidence>
<evidence type="ECO:0000256" key="3">
    <source>
        <dbReference type="ARBA" id="ARBA00022630"/>
    </source>
</evidence>
<dbReference type="SUPFAM" id="SSF47203">
    <property type="entry name" value="Acyl-CoA dehydrogenase C-terminal domain-like"/>
    <property type="match status" value="1"/>
</dbReference>
<dbReference type="InterPro" id="IPR006089">
    <property type="entry name" value="Acyl-CoA_DH_CS"/>
</dbReference>
<organism evidence="12 13">
    <name type="scientific">Paenibacillus taihuensis</name>
    <dbReference type="NCBI Taxonomy" id="1156355"/>
    <lineage>
        <taxon>Bacteria</taxon>
        <taxon>Bacillati</taxon>
        <taxon>Bacillota</taxon>
        <taxon>Bacilli</taxon>
        <taxon>Bacillales</taxon>
        <taxon>Paenibacillaceae</taxon>
        <taxon>Paenibacillus</taxon>
    </lineage>
</organism>
<evidence type="ECO:0000259" key="10">
    <source>
        <dbReference type="Pfam" id="PF02771"/>
    </source>
</evidence>
<comment type="catalytic activity">
    <reaction evidence="6">
        <text>a 2,3-saturated acyl-CoA + A = a 2,3-dehydroacyl-CoA + AH2</text>
        <dbReference type="Rhea" id="RHEA:48608"/>
        <dbReference type="ChEBI" id="CHEBI:13193"/>
        <dbReference type="ChEBI" id="CHEBI:17499"/>
        <dbReference type="ChEBI" id="CHEBI:60015"/>
        <dbReference type="ChEBI" id="CHEBI:65111"/>
    </reaction>
</comment>
<dbReference type="FunFam" id="1.10.540.10:FF:000001">
    <property type="entry name" value="Very long-chain-specific acyl-CoA dehydrogenase, mitochondrial"/>
    <property type="match status" value="1"/>
</dbReference>
<dbReference type="InterPro" id="IPR009075">
    <property type="entry name" value="AcylCo_DH/oxidase_C"/>
</dbReference>
<dbReference type="OrthoDB" id="9802447at2"/>
<feature type="domain" description="Acyl-CoA dehydrogenase-like C-terminal" evidence="11">
    <location>
        <begin position="463"/>
        <end position="569"/>
    </location>
</feature>
<dbReference type="Proteomes" id="UP000256304">
    <property type="component" value="Unassembled WGS sequence"/>
</dbReference>
<evidence type="ECO:0000259" key="9">
    <source>
        <dbReference type="Pfam" id="PF02770"/>
    </source>
</evidence>
<feature type="domain" description="Acyl-CoA dehydrogenase/oxidase N-terminal" evidence="10">
    <location>
        <begin position="28"/>
        <end position="138"/>
    </location>
</feature>
<evidence type="ECO:0000256" key="1">
    <source>
        <dbReference type="ARBA" id="ARBA00001974"/>
    </source>
</evidence>
<dbReference type="InterPro" id="IPR046373">
    <property type="entry name" value="Acyl-CoA_Oxase/DH_mid-dom_sf"/>
</dbReference>
<dbReference type="Gene3D" id="1.20.140.10">
    <property type="entry name" value="Butyryl-CoA Dehydrogenase, subunit A, domain 3"/>
    <property type="match status" value="2"/>
</dbReference>
<keyword evidence="13" id="KW-1185">Reference proteome</keyword>
<dbReference type="Pfam" id="PF02770">
    <property type="entry name" value="Acyl-CoA_dh_M"/>
    <property type="match status" value="1"/>
</dbReference>
<dbReference type="Pfam" id="PF00441">
    <property type="entry name" value="Acyl-CoA_dh_1"/>
    <property type="match status" value="1"/>
</dbReference>
<dbReference type="GO" id="GO:0050660">
    <property type="term" value="F:flavin adenine dinucleotide binding"/>
    <property type="evidence" value="ECO:0007669"/>
    <property type="project" value="InterPro"/>
</dbReference>
<evidence type="ECO:0000313" key="13">
    <source>
        <dbReference type="Proteomes" id="UP000256304"/>
    </source>
</evidence>
<dbReference type="PANTHER" id="PTHR43884:SF12">
    <property type="entry name" value="ISOVALERYL-COA DEHYDROGENASE, MITOCHONDRIAL-RELATED"/>
    <property type="match status" value="1"/>
</dbReference>
<proteinExistence type="inferred from homology"/>
<dbReference type="PROSITE" id="PS00073">
    <property type="entry name" value="ACYL_COA_DH_2"/>
    <property type="match status" value="1"/>
</dbReference>
<dbReference type="GO" id="GO:0003995">
    <property type="term" value="F:acyl-CoA dehydrogenase activity"/>
    <property type="evidence" value="ECO:0007669"/>
    <property type="project" value="InterPro"/>
</dbReference>
<dbReference type="InterPro" id="IPR036250">
    <property type="entry name" value="AcylCo_DH-like_C"/>
</dbReference>
<feature type="domain" description="Acyl-CoA oxidase/dehydrogenase middle" evidence="9">
    <location>
        <begin position="144"/>
        <end position="236"/>
    </location>
</feature>
<dbReference type="Gene3D" id="1.10.540.10">
    <property type="entry name" value="Acyl-CoA dehydrogenase/oxidase, N-terminal domain"/>
    <property type="match status" value="1"/>
</dbReference>
<dbReference type="InterPro" id="IPR009100">
    <property type="entry name" value="AcylCoA_DH/oxidase_NM_dom_sf"/>
</dbReference>
<comment type="similarity">
    <text evidence="2 7">Belongs to the acyl-CoA dehydrogenase family.</text>
</comment>
<name>A0A3D9PW43_9BACL</name>
<evidence type="ECO:0000313" key="12">
    <source>
        <dbReference type="EMBL" id="REE54725.1"/>
    </source>
</evidence>
<dbReference type="EMBL" id="QTTN01000078">
    <property type="protein sequence ID" value="REE54725.1"/>
    <property type="molecule type" value="Genomic_DNA"/>
</dbReference>
<evidence type="ECO:0000259" key="8">
    <source>
        <dbReference type="Pfam" id="PF00441"/>
    </source>
</evidence>
<gene>
    <name evidence="12" type="ORF">A8990_1781</name>
</gene>
<dbReference type="AlphaFoldDB" id="A0A3D9PW43"/>
<dbReference type="RefSeq" id="WP_116192882.1">
    <property type="nucleotide sequence ID" value="NZ_QTTN01000078.1"/>
</dbReference>
<evidence type="ECO:0000256" key="4">
    <source>
        <dbReference type="ARBA" id="ARBA00022827"/>
    </source>
</evidence>
<dbReference type="InterPro" id="IPR006091">
    <property type="entry name" value="Acyl-CoA_Oxase/DH_mid-dom"/>
</dbReference>
<dbReference type="Gene3D" id="2.40.110.10">
    <property type="entry name" value="Butyryl-CoA Dehydrogenase, subunit A, domain 2"/>
    <property type="match status" value="1"/>
</dbReference>
<dbReference type="PROSITE" id="PS00072">
    <property type="entry name" value="ACYL_COA_DH_1"/>
    <property type="match status" value="1"/>
</dbReference>
<dbReference type="FunFam" id="1.20.140.10:FF:000019">
    <property type="entry name" value="Acyl-CoA dehydrogenase"/>
    <property type="match status" value="1"/>
</dbReference>
<feature type="domain" description="Acyl-CoA dehydrogenase/oxidase C-terminal" evidence="8">
    <location>
        <begin position="249"/>
        <end position="415"/>
    </location>
</feature>
<dbReference type="PANTHER" id="PTHR43884">
    <property type="entry name" value="ACYL-COA DEHYDROGENASE"/>
    <property type="match status" value="1"/>
</dbReference>
<dbReference type="Pfam" id="PF21263">
    <property type="entry name" value="Acyl-CoA-dh_C"/>
    <property type="match status" value="1"/>
</dbReference>
<dbReference type="FunFam" id="2.40.110.10:FF:000006">
    <property type="entry name" value="very long-chain specific acyl-CoA dehydrogenase, mitochondrial"/>
    <property type="match status" value="1"/>
</dbReference>
<dbReference type="Pfam" id="PF02771">
    <property type="entry name" value="Acyl-CoA_dh_N"/>
    <property type="match status" value="1"/>
</dbReference>
<evidence type="ECO:0000256" key="5">
    <source>
        <dbReference type="ARBA" id="ARBA00023002"/>
    </source>
</evidence>
<keyword evidence="3 7" id="KW-0285">Flavoprotein</keyword>
<dbReference type="SUPFAM" id="SSF56645">
    <property type="entry name" value="Acyl-CoA dehydrogenase NM domain-like"/>
    <property type="match status" value="1"/>
</dbReference>
<sequence>MAQNNRWGGRFVVEDMAPEAVVTPEDFTDEQRMIADAARAFLAGEVRPRDAEIEALNYELTTQLLRKAGDLGLLGADVPEAYGGLGLDKVSSTLLAETFAEASSFALSIGAHVGIGTLPIVFFGTQEQKERYLPDLATAKRIAAYCLTEPASGSDALGARTTARLSPDGKHYILNGSKLYITNSGFADIFIVYAKVNGDHFTAFIVERGYSGFSIGPEEHKMGIKGSSTCPIFFEDTPVPASNVLGEIGKGHLIAFNILNIGRFKLAAGCVGGAKETIGLASKYANQRKQFGRSISSFPLIGAKLADMNIATYVLESMVYRTAGWIDALLQESEAEGGSDENAGARAAKAISEYALECSINKVFATEVLDYVADEGVQIHGGYGYIREYKVERIYRDSRINRIFEGTNEINRMLIPGTLMKKALKGELPLLRKARSLQAELLQPMPLPTFDEPLSKETYRIQQAKKIFLAVGGLAVQKYGLALEQQQEVLCLLADMMIQIFAMESANLRTRKMLLNAETATAARTKNATEMTIVFVQEAMERIERYAKTALSALEEGDSLQTQLSVLKKLTRAPLADTIALKRGIAARVIRSEQYTL</sequence>
<evidence type="ECO:0000259" key="11">
    <source>
        <dbReference type="Pfam" id="PF21263"/>
    </source>
</evidence>
<dbReference type="InterPro" id="IPR049426">
    <property type="entry name" value="Acyl-CoA-dh-like_C"/>
</dbReference>
<evidence type="ECO:0000256" key="7">
    <source>
        <dbReference type="RuleBase" id="RU362125"/>
    </source>
</evidence>
<keyword evidence="4 7" id="KW-0274">FAD</keyword>
<keyword evidence="5 7" id="KW-0560">Oxidoreductase</keyword>
<comment type="cofactor">
    <cofactor evidence="1 7">
        <name>FAD</name>
        <dbReference type="ChEBI" id="CHEBI:57692"/>
    </cofactor>
</comment>
<protein>
    <submittedName>
        <fullName evidence="12">Alkylation response protein AidB-like acyl-CoA dehydrogenase</fullName>
    </submittedName>
</protein>
<evidence type="ECO:0000256" key="2">
    <source>
        <dbReference type="ARBA" id="ARBA00009347"/>
    </source>
</evidence>
<reference evidence="12 13" key="1">
    <citation type="submission" date="2018-08" db="EMBL/GenBank/DDBJ databases">
        <title>Genomic Encyclopedia of Type Strains, Phase III (KMG-III): the genomes of soil and plant-associated and newly described type strains.</title>
        <authorList>
            <person name="Whitman W."/>
        </authorList>
    </citation>
    <scope>NUCLEOTIDE SEQUENCE [LARGE SCALE GENOMIC DNA]</scope>
    <source>
        <strain evidence="12 13">CGMCC 1.10966</strain>
    </source>
</reference>
<comment type="caution">
    <text evidence="12">The sequence shown here is derived from an EMBL/GenBank/DDBJ whole genome shotgun (WGS) entry which is preliminary data.</text>
</comment>
<dbReference type="InterPro" id="IPR037069">
    <property type="entry name" value="AcylCoA_DH/ox_N_sf"/>
</dbReference>
<dbReference type="InterPro" id="IPR013786">
    <property type="entry name" value="AcylCoA_DH/ox_N"/>
</dbReference>